<comment type="caution">
    <text evidence="2">The sequence shown here is derived from an EMBL/GenBank/DDBJ whole genome shotgun (WGS) entry which is preliminary data.</text>
</comment>
<evidence type="ECO:0000313" key="2">
    <source>
        <dbReference type="EMBL" id="GAA3502734.1"/>
    </source>
</evidence>
<evidence type="ECO:0000313" key="3">
    <source>
        <dbReference type="Proteomes" id="UP001501455"/>
    </source>
</evidence>
<feature type="compositionally biased region" description="Basic and acidic residues" evidence="1">
    <location>
        <begin position="1"/>
        <end position="10"/>
    </location>
</feature>
<protein>
    <submittedName>
        <fullName evidence="2">Uncharacterized protein</fullName>
    </submittedName>
</protein>
<gene>
    <name evidence="2" type="ORF">GCM10019016_098430</name>
</gene>
<feature type="region of interest" description="Disordered" evidence="1">
    <location>
        <begin position="1"/>
        <end position="58"/>
    </location>
</feature>
<proteinExistence type="predicted"/>
<reference evidence="3" key="1">
    <citation type="journal article" date="2019" name="Int. J. Syst. Evol. Microbiol.">
        <title>The Global Catalogue of Microorganisms (GCM) 10K type strain sequencing project: providing services to taxonomists for standard genome sequencing and annotation.</title>
        <authorList>
            <consortium name="The Broad Institute Genomics Platform"/>
            <consortium name="The Broad Institute Genome Sequencing Center for Infectious Disease"/>
            <person name="Wu L."/>
            <person name="Ma J."/>
        </authorList>
    </citation>
    <scope>NUCLEOTIDE SEQUENCE [LARGE SCALE GENOMIC DNA]</scope>
    <source>
        <strain evidence="3">JCM 4816</strain>
    </source>
</reference>
<keyword evidence="3" id="KW-1185">Reference proteome</keyword>
<sequence>MYNTRDRSDVPAHLFRGTPEREPAPKGRRPWVRTGREPLGITRYGHGTTFDPGSGDGE</sequence>
<organism evidence="2 3">
    <name type="scientific">Streptomyces prasinosporus</name>
    <dbReference type="NCBI Taxonomy" id="68256"/>
    <lineage>
        <taxon>Bacteria</taxon>
        <taxon>Bacillati</taxon>
        <taxon>Actinomycetota</taxon>
        <taxon>Actinomycetes</taxon>
        <taxon>Kitasatosporales</taxon>
        <taxon>Streptomycetaceae</taxon>
        <taxon>Streptomyces</taxon>
        <taxon>Streptomyces albogriseolus group</taxon>
    </lineage>
</organism>
<dbReference type="Proteomes" id="UP001501455">
    <property type="component" value="Unassembled WGS sequence"/>
</dbReference>
<name>A0ABP6U730_9ACTN</name>
<evidence type="ECO:0000256" key="1">
    <source>
        <dbReference type="SAM" id="MobiDB-lite"/>
    </source>
</evidence>
<accession>A0ABP6U730</accession>
<dbReference type="EMBL" id="BAAAXF010000071">
    <property type="protein sequence ID" value="GAA3502734.1"/>
    <property type="molecule type" value="Genomic_DNA"/>
</dbReference>